<dbReference type="OrthoDB" id="5820615at2"/>
<dbReference type="InterPro" id="IPR007115">
    <property type="entry name" value="6-PTP_synth/QueD"/>
</dbReference>
<dbReference type="AlphaFoldDB" id="A0A3N1NYW7"/>
<name>A0A3N1NYW7_9GAMM</name>
<dbReference type="RefSeq" id="WP_123638812.1">
    <property type="nucleotide sequence ID" value="NZ_JBHYFO010000003.1"/>
</dbReference>
<dbReference type="GO" id="GO:0070497">
    <property type="term" value="F:6-carboxytetrahydropterin synthase activity"/>
    <property type="evidence" value="ECO:0007669"/>
    <property type="project" value="UniProtKB-EC"/>
</dbReference>
<comment type="pathway">
    <text evidence="1">Purine metabolism; 7-cyano-7-deazaguanine biosynthesis.</text>
</comment>
<evidence type="ECO:0000256" key="6">
    <source>
        <dbReference type="ARBA" id="ARBA00048807"/>
    </source>
</evidence>
<comment type="catalytic activity">
    <reaction evidence="6">
        <text>7,8-dihydroneopterin 3'-triphosphate + H2O = 6-carboxy-5,6,7,8-tetrahydropterin + triphosphate + acetaldehyde + 2 H(+)</text>
        <dbReference type="Rhea" id="RHEA:27966"/>
        <dbReference type="ChEBI" id="CHEBI:15343"/>
        <dbReference type="ChEBI" id="CHEBI:15377"/>
        <dbReference type="ChEBI" id="CHEBI:15378"/>
        <dbReference type="ChEBI" id="CHEBI:18036"/>
        <dbReference type="ChEBI" id="CHEBI:58462"/>
        <dbReference type="ChEBI" id="CHEBI:61032"/>
        <dbReference type="EC" id="4.1.2.50"/>
    </reaction>
</comment>
<dbReference type="Proteomes" id="UP000273643">
    <property type="component" value="Unassembled WGS sequence"/>
</dbReference>
<dbReference type="UniPathway" id="UPA00391"/>
<evidence type="ECO:0000256" key="4">
    <source>
        <dbReference type="ARBA" id="ARBA00018141"/>
    </source>
</evidence>
<reference evidence="7 8" key="1">
    <citation type="submission" date="2018-11" db="EMBL/GenBank/DDBJ databases">
        <title>Genomic Encyclopedia of Type Strains, Phase IV (KMG-IV): sequencing the most valuable type-strain genomes for metagenomic binning, comparative biology and taxonomic classification.</title>
        <authorList>
            <person name="Goeker M."/>
        </authorList>
    </citation>
    <scope>NUCLEOTIDE SEQUENCE [LARGE SCALE GENOMIC DNA]</scope>
    <source>
        <strain evidence="7 8">DSM 16974</strain>
    </source>
</reference>
<dbReference type="Gene3D" id="3.30.479.10">
    <property type="entry name" value="6-pyruvoyl tetrahydropterin synthase/QueD"/>
    <property type="match status" value="2"/>
</dbReference>
<comment type="caution">
    <text evidence="7">The sequence shown here is derived from an EMBL/GenBank/DDBJ whole genome shotgun (WGS) entry which is preliminary data.</text>
</comment>
<evidence type="ECO:0000256" key="5">
    <source>
        <dbReference type="ARBA" id="ARBA00031449"/>
    </source>
</evidence>
<accession>A0A3N1NYW7</accession>
<dbReference type="SUPFAM" id="SSF55620">
    <property type="entry name" value="Tetrahydrobiopterin biosynthesis enzymes-like"/>
    <property type="match status" value="2"/>
</dbReference>
<gene>
    <name evidence="7" type="ORF">EDC38_0184</name>
</gene>
<dbReference type="InterPro" id="IPR038418">
    <property type="entry name" value="6-PTP_synth/QueD_sf"/>
</dbReference>
<dbReference type="EC" id="4.1.2.50" evidence="3"/>
<dbReference type="Pfam" id="PF01242">
    <property type="entry name" value="PTPS"/>
    <property type="match status" value="2"/>
</dbReference>
<comment type="similarity">
    <text evidence="2">Belongs to the PTPS family. QueD subfamily.</text>
</comment>
<evidence type="ECO:0000256" key="2">
    <source>
        <dbReference type="ARBA" id="ARBA00008900"/>
    </source>
</evidence>
<dbReference type="EMBL" id="RJUK01000001">
    <property type="protein sequence ID" value="ROQ19600.1"/>
    <property type="molecule type" value="Genomic_DNA"/>
</dbReference>
<keyword evidence="8" id="KW-1185">Reference proteome</keyword>
<evidence type="ECO:0000256" key="1">
    <source>
        <dbReference type="ARBA" id="ARBA00005061"/>
    </source>
</evidence>
<organism evidence="7 8">
    <name type="scientific">Marinimicrobium koreense</name>
    <dbReference type="NCBI Taxonomy" id="306545"/>
    <lineage>
        <taxon>Bacteria</taxon>
        <taxon>Pseudomonadati</taxon>
        <taxon>Pseudomonadota</taxon>
        <taxon>Gammaproteobacteria</taxon>
        <taxon>Cellvibrionales</taxon>
        <taxon>Cellvibrionaceae</taxon>
        <taxon>Marinimicrobium</taxon>
    </lineage>
</organism>
<protein>
    <recommendedName>
        <fullName evidence="4">6-carboxy-5,6,7,8-tetrahydropterin synthase</fullName>
        <ecNumber evidence="3">4.1.2.50</ecNumber>
    </recommendedName>
    <alternativeName>
        <fullName evidence="5">Queuosine biosynthesis protein QueD</fullName>
    </alternativeName>
</protein>
<evidence type="ECO:0000256" key="3">
    <source>
        <dbReference type="ARBA" id="ARBA00012982"/>
    </source>
</evidence>
<sequence>MLLFVDNLATVDFSFLDARRGLLGETWLADVQLEGALDEQGMVCDFSTVKKTLKAWLDNELDHRLLVPRHSHQLELEDEGDVLSLRWHFGDRSETIDLRCPKEAVALVDAEELTRESVAEWCIQRLNEEQLFPEGTRLHLSFSTEYIESVFYHYSHGLKKHDGNCQRIAHGHRSKIAIWADDIPSPALEGEWASRFRDIYLATREDLVAEEGDYFRFAYTAPQGDFEITLPQRCCYLMDTDTTVELIADHIAKTTKSEYPTSTIRVQAYEGMNKGAIAEA</sequence>
<evidence type="ECO:0000313" key="8">
    <source>
        <dbReference type="Proteomes" id="UP000273643"/>
    </source>
</evidence>
<evidence type="ECO:0000313" key="7">
    <source>
        <dbReference type="EMBL" id="ROQ19600.1"/>
    </source>
</evidence>
<proteinExistence type="inferred from homology"/>